<evidence type="ECO:0000313" key="5">
    <source>
        <dbReference type="Proteomes" id="UP000185669"/>
    </source>
</evidence>
<dbReference type="PROSITE" id="PS51272">
    <property type="entry name" value="SLH"/>
    <property type="match status" value="1"/>
</dbReference>
<dbReference type="EMBL" id="FTNC01000010">
    <property type="protein sequence ID" value="SIQ95386.1"/>
    <property type="molecule type" value="Genomic_DNA"/>
</dbReference>
<feature type="chain" id="PRO_5013247003" evidence="2">
    <location>
        <begin position="23"/>
        <end position="642"/>
    </location>
</feature>
<dbReference type="OrthoDB" id="2112962at2"/>
<gene>
    <name evidence="4" type="ORF">SAMN05421834_110108</name>
</gene>
<name>A0A1N6WZC0_9FIRM</name>
<evidence type="ECO:0000256" key="1">
    <source>
        <dbReference type="ARBA" id="ARBA00022737"/>
    </source>
</evidence>
<dbReference type="InterPro" id="IPR051465">
    <property type="entry name" value="Cell_Envelope_Struct_Comp"/>
</dbReference>
<keyword evidence="5" id="KW-1185">Reference proteome</keyword>
<protein>
    <submittedName>
        <fullName evidence="4">S-layer homology domain-containing protein</fullName>
    </submittedName>
</protein>
<dbReference type="SUPFAM" id="SSF56935">
    <property type="entry name" value="Porins"/>
    <property type="match status" value="1"/>
</dbReference>
<dbReference type="RefSeq" id="WP_076544977.1">
    <property type="nucleotide sequence ID" value="NZ_FTNC01000010.1"/>
</dbReference>
<accession>A0A1N6WZC0</accession>
<reference evidence="5" key="1">
    <citation type="submission" date="2017-01" db="EMBL/GenBank/DDBJ databases">
        <authorList>
            <person name="Varghese N."/>
            <person name="Submissions S."/>
        </authorList>
    </citation>
    <scope>NUCLEOTIDE SEQUENCE [LARGE SCALE GENOMIC DNA]</scope>
    <source>
        <strain evidence="5">ATCC 700103</strain>
    </source>
</reference>
<dbReference type="PANTHER" id="PTHR43308:SF1">
    <property type="entry name" value="OUTER MEMBRANE PROTEIN ALPHA"/>
    <property type="match status" value="1"/>
</dbReference>
<dbReference type="InterPro" id="IPR001119">
    <property type="entry name" value="SLH_dom"/>
</dbReference>
<dbReference type="Proteomes" id="UP000185669">
    <property type="component" value="Unassembled WGS sequence"/>
</dbReference>
<dbReference type="AlphaFoldDB" id="A0A1N6WZC0"/>
<dbReference type="STRING" id="56779.SAMN05421834_110108"/>
<sequence length="642" mass="70567">MKKLTITIALLLVVALAMPAFAQSFSDVPSDHWAYDAINKLVAAGIVEGYPDGEYKGQQSMTRYEMAVMVSRALDNIVAEQEALANQVDEMGEGLTTGQAEDVTAIVKSLMEKNSQDELSDAQAEEVADIVDALTFELSAELKVLGADIDALGKDMDELEAKVDALDIPKDNIEFGMDIVTKAQVAYYGENELEERAVLELLSDGDAIDENFVDDPDLFPAQERFWQEYNFNIAGELNGAKFNLDVDTITNLFMDERNVLDYTENDENEFLMDAALLEVAFDNTNVKIGDMPDYYPETYFLDEDLEGIEVNTNMYNIDFKAFAGGNGEDNLDNSGNNEMADEKYFGLTAASEMEFGTLTGKVYHARSVVDELVGSATNPYDNTLVALAWSNDMLTEALGMTGEVVFSDTVTDDESYDETGNLFNLTANYAVTNTFNLNGMVEIAGEDFVAARNDLEESNADYDLFKVGADYQLNPNNSINGSVMVVQPGDSYTPNEDKTVFNIGLDNNYGKFTNSASVEYADNDGFEDGHEYTLISLGTEYAWNETITLGANLNNKSEEDNNGDIKSYNYLTGFVDKQLKDNISWITEAMYIDGETDFDAFDTAQGNTGSTNSEISIPAYNVDGNDVEGTGHAITTTLSISF</sequence>
<feature type="signal peptide" evidence="2">
    <location>
        <begin position="1"/>
        <end position="22"/>
    </location>
</feature>
<dbReference type="Pfam" id="PF00395">
    <property type="entry name" value="SLH"/>
    <property type="match status" value="1"/>
</dbReference>
<organism evidence="4 5">
    <name type="scientific">Halanaerobium kushneri</name>
    <dbReference type="NCBI Taxonomy" id="56779"/>
    <lineage>
        <taxon>Bacteria</taxon>
        <taxon>Bacillati</taxon>
        <taxon>Bacillota</taxon>
        <taxon>Clostridia</taxon>
        <taxon>Halanaerobiales</taxon>
        <taxon>Halanaerobiaceae</taxon>
        <taxon>Halanaerobium</taxon>
    </lineage>
</organism>
<keyword evidence="1" id="KW-0677">Repeat</keyword>
<evidence type="ECO:0000259" key="3">
    <source>
        <dbReference type="PROSITE" id="PS51272"/>
    </source>
</evidence>
<dbReference type="PANTHER" id="PTHR43308">
    <property type="entry name" value="OUTER MEMBRANE PROTEIN ALPHA-RELATED"/>
    <property type="match status" value="1"/>
</dbReference>
<keyword evidence="2" id="KW-0732">Signal</keyword>
<evidence type="ECO:0000256" key="2">
    <source>
        <dbReference type="SAM" id="SignalP"/>
    </source>
</evidence>
<evidence type="ECO:0000313" key="4">
    <source>
        <dbReference type="EMBL" id="SIQ95386.1"/>
    </source>
</evidence>
<proteinExistence type="predicted"/>
<feature type="domain" description="SLH" evidence="3">
    <location>
        <begin position="21"/>
        <end position="84"/>
    </location>
</feature>